<keyword evidence="9 15" id="KW-0560">Oxidoreductase</keyword>
<dbReference type="GO" id="GO:0046872">
    <property type="term" value="F:metal ion binding"/>
    <property type="evidence" value="ECO:0007669"/>
    <property type="project" value="UniProtKB-KW"/>
</dbReference>
<evidence type="ECO:0000256" key="17">
    <source>
        <dbReference type="PIRSR" id="PIRSR000167-2"/>
    </source>
</evidence>
<comment type="function">
    <text evidence="13">Involved in the heme biosynthesis. Catalyzes the anaerobic oxidative decarboxylation of propionate groups of rings A and B of coproporphyrinogen III to yield the vinyl groups in protoporphyrinogen IX.</text>
</comment>
<comment type="catalytic activity">
    <reaction evidence="14 15">
        <text>coproporphyrinogen III + 2 S-adenosyl-L-methionine = protoporphyrinogen IX + 2 5'-deoxyadenosine + 2 L-methionine + 2 CO2</text>
        <dbReference type="Rhea" id="RHEA:15425"/>
        <dbReference type="ChEBI" id="CHEBI:16526"/>
        <dbReference type="ChEBI" id="CHEBI:17319"/>
        <dbReference type="ChEBI" id="CHEBI:57307"/>
        <dbReference type="ChEBI" id="CHEBI:57309"/>
        <dbReference type="ChEBI" id="CHEBI:57844"/>
        <dbReference type="ChEBI" id="CHEBI:59789"/>
        <dbReference type="EC" id="1.3.98.3"/>
    </reaction>
</comment>
<keyword evidence="6 15" id="KW-0963">Cytoplasm</keyword>
<dbReference type="GO" id="GO:0006782">
    <property type="term" value="P:protoporphyrinogen IX biosynthetic process"/>
    <property type="evidence" value="ECO:0007669"/>
    <property type="project" value="UniProtKB-UniPathway"/>
</dbReference>
<feature type="binding site" evidence="17">
    <location>
        <position position="64"/>
    </location>
    <ligand>
        <name>[4Fe-4S] cluster</name>
        <dbReference type="ChEBI" id="CHEBI:49883"/>
        <note>4Fe-4S-S-AdoMet</note>
    </ligand>
</feature>
<evidence type="ECO:0000256" key="9">
    <source>
        <dbReference type="ARBA" id="ARBA00023002"/>
    </source>
</evidence>
<dbReference type="GO" id="GO:0005737">
    <property type="term" value="C:cytoplasm"/>
    <property type="evidence" value="ECO:0007669"/>
    <property type="project" value="UniProtKB-SubCell"/>
</dbReference>
<protein>
    <recommendedName>
        <fullName evidence="15">Coproporphyrinogen-III oxidase</fullName>
        <ecNumber evidence="15">1.3.98.3</ecNumber>
    </recommendedName>
</protein>
<dbReference type="PANTHER" id="PTHR13932:SF6">
    <property type="entry name" value="OXYGEN-INDEPENDENT COPROPORPHYRINOGEN III OXIDASE"/>
    <property type="match status" value="1"/>
</dbReference>
<dbReference type="EC" id="1.3.98.3" evidence="15"/>
<dbReference type="InterPro" id="IPR034505">
    <property type="entry name" value="Coproporphyrinogen-III_oxidase"/>
</dbReference>
<evidence type="ECO:0000256" key="3">
    <source>
        <dbReference type="ARBA" id="ARBA00005493"/>
    </source>
</evidence>
<evidence type="ECO:0000256" key="6">
    <source>
        <dbReference type="ARBA" id="ARBA00022490"/>
    </source>
</evidence>
<proteinExistence type="inferred from homology"/>
<feature type="binding site" evidence="17">
    <location>
        <position position="67"/>
    </location>
    <ligand>
        <name>[4Fe-4S] cluster</name>
        <dbReference type="ChEBI" id="CHEBI:49883"/>
        <note>4Fe-4S-S-AdoMet</note>
    </ligand>
</feature>
<dbReference type="InterPro" id="IPR004558">
    <property type="entry name" value="Coprogen_oxidase_HemN"/>
</dbReference>
<keyword evidence="5 15" id="KW-0004">4Fe-4S</keyword>
<feature type="binding site" evidence="16">
    <location>
        <position position="111"/>
    </location>
    <ligand>
        <name>S-adenosyl-L-methionine</name>
        <dbReference type="ChEBI" id="CHEBI:59789"/>
        <label>1</label>
    </ligand>
</feature>
<dbReference type="EMBL" id="FNFO01000001">
    <property type="protein sequence ID" value="SDJ75872.1"/>
    <property type="molecule type" value="Genomic_DNA"/>
</dbReference>
<evidence type="ECO:0000256" key="1">
    <source>
        <dbReference type="ARBA" id="ARBA00004496"/>
    </source>
</evidence>
<comment type="cofactor">
    <cofactor evidence="15 17">
        <name>[4Fe-4S] cluster</name>
        <dbReference type="ChEBI" id="CHEBI:49883"/>
    </cofactor>
    <text evidence="15 17">Binds 1 [4Fe-4S] cluster. The cluster is coordinated with 3 cysteines and an exchangeable S-adenosyl-L-methionine.</text>
</comment>
<evidence type="ECO:0000256" key="10">
    <source>
        <dbReference type="ARBA" id="ARBA00023004"/>
    </source>
</evidence>
<dbReference type="GO" id="GO:0051539">
    <property type="term" value="F:4 iron, 4 sulfur cluster binding"/>
    <property type="evidence" value="ECO:0007669"/>
    <property type="project" value="UniProtKB-KW"/>
</dbReference>
<reference evidence="19 20" key="1">
    <citation type="submission" date="2016-10" db="EMBL/GenBank/DDBJ databases">
        <authorList>
            <person name="de Groot N.N."/>
        </authorList>
    </citation>
    <scope>NUCLEOTIDE SEQUENCE [LARGE SCALE GENOMIC DNA]</scope>
    <source>
        <strain evidence="19 20">DSM 25186</strain>
    </source>
</reference>
<dbReference type="InterPro" id="IPR007197">
    <property type="entry name" value="rSAM"/>
</dbReference>
<sequence length="451" mass="50926">MNTHLIQKYNVPGPRYTSYPTVPYWDETPPTESTWLANVRATYEATRHQGISLYIHLPYCERLCTYCGCTTRITVNHAVETPYIDAVLTEWQLYLDALGEAPLIKEIHLGGGTPTFFSAAHLQRLVRGLTRGARLSPDADLSFEAHPANTTDAHLQALYDVGFRRLSLGIQDFDPNVQRIINRRQSFAEVQAVTESARNLGYNSINFDLIYGLPLQNAHTMAQTLAYTAALQPDRIAFYSYAHVPWLKPAQRSFEAFLPSGEAKRALYEQGKQSLEARGYREIGMDHFALPTDALHRSAQAGTLHRNFMGYTPHQTQLLIGLGASAIGDAWTAFAQNPKAVEPYLESLRAGRLPLQKGHVLTDEDLVLRQHILALMCRLETRWNPLLPENEVLNQAQERLQELEDDRLIEQGPGYVRVLPEGQPFVRNVCMAFDARLWNRRAASPLFSQTV</sequence>
<evidence type="ECO:0000256" key="13">
    <source>
        <dbReference type="ARBA" id="ARBA00024295"/>
    </source>
</evidence>
<evidence type="ECO:0000256" key="14">
    <source>
        <dbReference type="ARBA" id="ARBA00048321"/>
    </source>
</evidence>
<keyword evidence="20" id="KW-1185">Reference proteome</keyword>
<evidence type="ECO:0000256" key="11">
    <source>
        <dbReference type="ARBA" id="ARBA00023014"/>
    </source>
</evidence>
<dbReference type="AlphaFoldDB" id="A0A1G8WCB1"/>
<dbReference type="GO" id="GO:0051989">
    <property type="term" value="F:coproporphyrinogen dehydrogenase activity"/>
    <property type="evidence" value="ECO:0007669"/>
    <property type="project" value="UniProtKB-EC"/>
</dbReference>
<keyword evidence="7 15" id="KW-0949">S-adenosyl-L-methionine</keyword>
<keyword evidence="11 15" id="KW-0411">Iron-sulfur</keyword>
<comment type="pathway">
    <text evidence="2 15">Porphyrin-containing compound metabolism; protoporphyrin-IX biosynthesis; protoporphyrinogen-IX from coproporphyrinogen-III (AdoMet route): step 1/1.</text>
</comment>
<dbReference type="InterPro" id="IPR023404">
    <property type="entry name" value="rSAM_horseshoe"/>
</dbReference>
<comment type="subcellular location">
    <subcellularLocation>
        <location evidence="1 15">Cytoplasm</location>
    </subcellularLocation>
</comment>
<evidence type="ECO:0000256" key="2">
    <source>
        <dbReference type="ARBA" id="ARBA00004785"/>
    </source>
</evidence>
<dbReference type="PROSITE" id="PS51918">
    <property type="entry name" value="RADICAL_SAM"/>
    <property type="match status" value="1"/>
</dbReference>
<feature type="binding site" evidence="16">
    <location>
        <position position="171"/>
    </location>
    <ligand>
        <name>S-adenosyl-L-methionine</name>
        <dbReference type="ChEBI" id="CHEBI:59789"/>
        <label>2</label>
    </ligand>
</feature>
<feature type="binding site" evidence="16">
    <location>
        <position position="54"/>
    </location>
    <ligand>
        <name>S-adenosyl-L-methionine</name>
        <dbReference type="ChEBI" id="CHEBI:59789"/>
        <label>1</label>
    </ligand>
</feature>
<dbReference type="SMART" id="SM00729">
    <property type="entry name" value="Elp3"/>
    <property type="match status" value="1"/>
</dbReference>
<evidence type="ECO:0000256" key="5">
    <source>
        <dbReference type="ARBA" id="ARBA00022485"/>
    </source>
</evidence>
<accession>A0A1G8WCB1</accession>
<dbReference type="PANTHER" id="PTHR13932">
    <property type="entry name" value="COPROPORPHYRINIGEN III OXIDASE"/>
    <property type="match status" value="1"/>
</dbReference>
<evidence type="ECO:0000256" key="15">
    <source>
        <dbReference type="PIRNR" id="PIRNR000167"/>
    </source>
</evidence>
<name>A0A1G8WCB1_9BACT</name>
<dbReference type="GO" id="GO:0004109">
    <property type="term" value="F:coproporphyrinogen oxidase activity"/>
    <property type="evidence" value="ECO:0007669"/>
    <property type="project" value="InterPro"/>
</dbReference>
<evidence type="ECO:0000259" key="18">
    <source>
        <dbReference type="PROSITE" id="PS51918"/>
    </source>
</evidence>
<feature type="binding site" evidence="16">
    <location>
        <position position="208"/>
    </location>
    <ligand>
        <name>S-adenosyl-L-methionine</name>
        <dbReference type="ChEBI" id="CHEBI:59789"/>
        <label>2</label>
    </ligand>
</feature>
<evidence type="ECO:0000256" key="7">
    <source>
        <dbReference type="ARBA" id="ARBA00022691"/>
    </source>
</evidence>
<evidence type="ECO:0000256" key="4">
    <source>
        <dbReference type="ARBA" id="ARBA00011245"/>
    </source>
</evidence>
<dbReference type="SUPFAM" id="SSF102114">
    <property type="entry name" value="Radical SAM enzymes"/>
    <property type="match status" value="1"/>
</dbReference>
<dbReference type="NCBIfam" id="TIGR00538">
    <property type="entry name" value="hemN"/>
    <property type="match status" value="1"/>
</dbReference>
<dbReference type="PIRSF" id="PIRSF000167">
    <property type="entry name" value="HemN"/>
    <property type="match status" value="1"/>
</dbReference>
<evidence type="ECO:0000256" key="8">
    <source>
        <dbReference type="ARBA" id="ARBA00022723"/>
    </source>
</evidence>
<dbReference type="Gene3D" id="3.80.30.20">
    <property type="entry name" value="tm_1862 like domain"/>
    <property type="match status" value="1"/>
</dbReference>
<dbReference type="STRING" id="1075417.SAMN05421823_10133"/>
<keyword evidence="10 15" id="KW-0408">Iron</keyword>
<keyword evidence="12 15" id="KW-0627">Porphyrin biosynthesis</keyword>
<evidence type="ECO:0000313" key="20">
    <source>
        <dbReference type="Proteomes" id="UP000198510"/>
    </source>
</evidence>
<feature type="binding site" evidence="16">
    <location>
        <begin position="112"/>
        <end position="113"/>
    </location>
    <ligand>
        <name>S-adenosyl-L-methionine</name>
        <dbReference type="ChEBI" id="CHEBI:59789"/>
        <label>2</label>
    </ligand>
</feature>
<feature type="binding site" evidence="16">
    <location>
        <position position="327"/>
    </location>
    <ligand>
        <name>S-adenosyl-L-methionine</name>
        <dbReference type="ChEBI" id="CHEBI:59789"/>
        <label>1</label>
    </ligand>
</feature>
<feature type="binding site" evidence="16">
    <location>
        <begin position="66"/>
        <end position="68"/>
    </location>
    <ligand>
        <name>S-adenosyl-L-methionine</name>
        <dbReference type="ChEBI" id="CHEBI:59789"/>
        <label>2</label>
    </ligand>
</feature>
<keyword evidence="8 15" id="KW-0479">Metal-binding</keyword>
<dbReference type="UniPathway" id="UPA00251">
    <property type="reaction ID" value="UER00323"/>
</dbReference>
<dbReference type="Pfam" id="PF04055">
    <property type="entry name" value="Radical_SAM"/>
    <property type="match status" value="1"/>
</dbReference>
<dbReference type="SFLD" id="SFLDG01065">
    <property type="entry name" value="anaerobic_coproporphyrinogen-I"/>
    <property type="match status" value="1"/>
</dbReference>
<comment type="similarity">
    <text evidence="3 15">Belongs to the anaerobic coproporphyrinogen-III oxidase family.</text>
</comment>
<evidence type="ECO:0000256" key="12">
    <source>
        <dbReference type="ARBA" id="ARBA00023244"/>
    </source>
</evidence>
<dbReference type="Proteomes" id="UP000198510">
    <property type="component" value="Unassembled WGS sequence"/>
</dbReference>
<dbReference type="InterPro" id="IPR006638">
    <property type="entry name" value="Elp3/MiaA/NifB-like_rSAM"/>
</dbReference>
<dbReference type="SFLD" id="SFLDS00029">
    <property type="entry name" value="Radical_SAM"/>
    <property type="match status" value="1"/>
</dbReference>
<dbReference type="SFLD" id="SFLDG01082">
    <property type="entry name" value="B12-binding_domain_containing"/>
    <property type="match status" value="1"/>
</dbReference>
<feature type="domain" description="Radical SAM core" evidence="18">
    <location>
        <begin position="45"/>
        <end position="281"/>
    </location>
</feature>
<feature type="binding site" evidence="16">
    <location>
        <position position="242"/>
    </location>
    <ligand>
        <name>S-adenosyl-L-methionine</name>
        <dbReference type="ChEBI" id="CHEBI:59789"/>
        <label>2</label>
    </ligand>
</feature>
<dbReference type="RefSeq" id="WP_089677727.1">
    <property type="nucleotide sequence ID" value="NZ_FNFO01000001.1"/>
</dbReference>
<organism evidence="19 20">
    <name type="scientific">Catalinimonas alkaloidigena</name>
    <dbReference type="NCBI Taxonomy" id="1075417"/>
    <lineage>
        <taxon>Bacteria</taxon>
        <taxon>Pseudomonadati</taxon>
        <taxon>Bacteroidota</taxon>
        <taxon>Cytophagia</taxon>
        <taxon>Cytophagales</taxon>
        <taxon>Catalimonadaceae</taxon>
        <taxon>Catalinimonas</taxon>
    </lineage>
</organism>
<dbReference type="InterPro" id="IPR058240">
    <property type="entry name" value="rSAM_sf"/>
</dbReference>
<feature type="binding site" evidence="17">
    <location>
        <position position="60"/>
    </location>
    <ligand>
        <name>[4Fe-4S] cluster</name>
        <dbReference type="ChEBI" id="CHEBI:49883"/>
        <note>4Fe-4S-S-AdoMet</note>
    </ligand>
</feature>
<comment type="subunit">
    <text evidence="4">Monomer.</text>
</comment>
<dbReference type="Gene3D" id="1.10.10.920">
    <property type="match status" value="1"/>
</dbReference>
<dbReference type="OrthoDB" id="9808022at2"/>
<evidence type="ECO:0000256" key="16">
    <source>
        <dbReference type="PIRSR" id="PIRSR000167-1"/>
    </source>
</evidence>
<gene>
    <name evidence="19" type="ORF">SAMN05421823_10133</name>
</gene>
<feature type="binding site" evidence="16">
    <location>
        <position position="144"/>
    </location>
    <ligand>
        <name>S-adenosyl-L-methionine</name>
        <dbReference type="ChEBI" id="CHEBI:59789"/>
        <label>1</label>
    </ligand>
</feature>
<feature type="binding site" evidence="16">
    <location>
        <position position="183"/>
    </location>
    <ligand>
        <name>S-adenosyl-L-methionine</name>
        <dbReference type="ChEBI" id="CHEBI:59789"/>
        <label>2</label>
    </ligand>
</feature>
<evidence type="ECO:0000313" key="19">
    <source>
        <dbReference type="EMBL" id="SDJ75872.1"/>
    </source>
</evidence>